<evidence type="ECO:0000313" key="2">
    <source>
        <dbReference type="EMBL" id="EAU67205.1"/>
    </source>
</evidence>
<comment type="caution">
    <text evidence="2">The sequence shown here is derived from an EMBL/GenBank/DDBJ whole genome shotgun (WGS) entry which is preliminary data.</text>
</comment>
<name>Q094P0_STIAD</name>
<feature type="compositionally biased region" description="Polar residues" evidence="1">
    <location>
        <begin position="1"/>
        <end position="10"/>
    </location>
</feature>
<feature type="region of interest" description="Disordered" evidence="1">
    <location>
        <begin position="353"/>
        <end position="382"/>
    </location>
</feature>
<dbReference type="AlphaFoldDB" id="Q094P0"/>
<evidence type="ECO:0000256" key="1">
    <source>
        <dbReference type="SAM" id="MobiDB-lite"/>
    </source>
</evidence>
<proteinExistence type="predicted"/>
<dbReference type="GO" id="GO:0016740">
    <property type="term" value="F:transferase activity"/>
    <property type="evidence" value="ECO:0007669"/>
    <property type="project" value="UniProtKB-KW"/>
</dbReference>
<feature type="region of interest" description="Disordered" evidence="1">
    <location>
        <begin position="1"/>
        <end position="32"/>
    </location>
</feature>
<feature type="region of interest" description="Disordered" evidence="1">
    <location>
        <begin position="240"/>
        <end position="316"/>
    </location>
</feature>
<reference evidence="2 3" key="1">
    <citation type="submission" date="2006-04" db="EMBL/GenBank/DDBJ databases">
        <authorList>
            <person name="Nierman W.C."/>
        </authorList>
    </citation>
    <scope>NUCLEOTIDE SEQUENCE [LARGE SCALE GENOMIC DNA]</scope>
    <source>
        <strain evidence="2 3">DW4/3-1</strain>
    </source>
</reference>
<sequence length="622" mass="68967">MLLHEPSQQRPVVHPGTLQRAHGHHRVEAPQPRRKRIQVRLHERMARVREGLTRLGERTGAVVHSDETNLLRSCHPLERGQFVPPVDPQIQHPSARRQPQPFERLQPGQQEARVLELPHPREGGRGAIALLGRRRALTVPTARVPWRLGPQRLEREHHVRVAQPARCAQPAGQPFGQVTPAPQRPVHQPAPRPHPLPWIVSPAQVRIRHLDGHRPRRQRRLQVAHHEHQGFRVEASWAVSGNRGARHAPHPIQKSGPRRSGTSRGQCPPRAPGKAGQILRGPKVPVQSARRPGPVLKGADGSELFHHEGISPPREGPLPQHLQRLLQHAAHLGLTCLECSELPIRFQVCHGQHGRPRGKLREERPHVRHPHPHAGGRQGRQPGLALQERQALGVGEQLAFLEVLLGRQPRRNHHAQPEAAQAGKAFAQLLDQLLRLREVAACDGHLDPQCVTRLTSGQPLPPLARQQLQRPHGPFEGTLPASDRIMGARPGAIHAHAHTRHRARQPLREGHVHGPPAGVQVHRDARAAQALDRLLPPGCEEGLASAQLHVPGIHPDDLLGDPQHVLAPRHRGTPPGLRVAMGAAQGTRIRHVPDDHLDLRGHSSPPTAQTVRHALLLAQRMR</sequence>
<evidence type="ECO:0000313" key="3">
    <source>
        <dbReference type="Proteomes" id="UP000032702"/>
    </source>
</evidence>
<dbReference type="EMBL" id="AAMD01000038">
    <property type="protein sequence ID" value="EAU67205.1"/>
    <property type="molecule type" value="Genomic_DNA"/>
</dbReference>
<keyword evidence="2" id="KW-0808">Transferase</keyword>
<organism evidence="2 3">
    <name type="scientific">Stigmatella aurantiaca (strain DW4/3-1)</name>
    <dbReference type="NCBI Taxonomy" id="378806"/>
    <lineage>
        <taxon>Bacteria</taxon>
        <taxon>Pseudomonadati</taxon>
        <taxon>Myxococcota</taxon>
        <taxon>Myxococcia</taxon>
        <taxon>Myxococcales</taxon>
        <taxon>Cystobacterineae</taxon>
        <taxon>Archangiaceae</taxon>
        <taxon>Stigmatella</taxon>
    </lineage>
</organism>
<dbReference type="Proteomes" id="UP000032702">
    <property type="component" value="Unassembled WGS sequence"/>
</dbReference>
<gene>
    <name evidence="2" type="ORF">STIAU_5766</name>
</gene>
<protein>
    <submittedName>
        <fullName evidence="2">Uridylyl transferase</fullName>
    </submittedName>
</protein>
<accession>Q094P0</accession>